<dbReference type="EMBL" id="JABRWJ010000002">
    <property type="protein sequence ID" value="NRF67026.1"/>
    <property type="molecule type" value="Genomic_DNA"/>
</dbReference>
<reference evidence="2 3" key="1">
    <citation type="submission" date="2020-05" db="EMBL/GenBank/DDBJ databases">
        <title>Aquincola sp. isolate from soil.</title>
        <authorList>
            <person name="Han J."/>
            <person name="Kim D.-U."/>
        </authorList>
    </citation>
    <scope>NUCLEOTIDE SEQUENCE [LARGE SCALE GENOMIC DNA]</scope>
    <source>
        <strain evidence="2 3">S2</strain>
    </source>
</reference>
<accession>A0ABX2EEJ2</accession>
<comment type="caution">
    <text evidence="2">The sequence shown here is derived from an EMBL/GenBank/DDBJ whole genome shotgun (WGS) entry which is preliminary data.</text>
</comment>
<dbReference type="Proteomes" id="UP000737171">
    <property type="component" value="Unassembled WGS sequence"/>
</dbReference>
<keyword evidence="1" id="KW-1133">Transmembrane helix</keyword>
<keyword evidence="1" id="KW-0812">Transmembrane</keyword>
<protein>
    <submittedName>
        <fullName evidence="2">Uncharacterized protein</fullName>
    </submittedName>
</protein>
<evidence type="ECO:0000256" key="1">
    <source>
        <dbReference type="SAM" id="Phobius"/>
    </source>
</evidence>
<keyword evidence="1" id="KW-0472">Membrane</keyword>
<proteinExistence type="predicted"/>
<feature type="transmembrane region" description="Helical" evidence="1">
    <location>
        <begin position="21"/>
        <end position="37"/>
    </location>
</feature>
<dbReference type="RefSeq" id="WP_173122113.1">
    <property type="nucleotide sequence ID" value="NZ_JABRWJ010000002.1"/>
</dbReference>
<name>A0ABX2EEJ2_9BURK</name>
<sequence length="110" mass="12003">MKAPLVAGDELEHVEQDRLKVFAVAGFLAFVPLLFWRHALMPALLGAIVVALLVSGAWVAYGMTREHRWALLEGEARLAGHRPGKRRVWLGNLLPGVAAAVALIGWWMGA</sequence>
<evidence type="ECO:0000313" key="2">
    <source>
        <dbReference type="EMBL" id="NRF67026.1"/>
    </source>
</evidence>
<feature type="transmembrane region" description="Helical" evidence="1">
    <location>
        <begin position="88"/>
        <end position="108"/>
    </location>
</feature>
<gene>
    <name evidence="2" type="ORF">HLB44_08540</name>
</gene>
<organism evidence="2 3">
    <name type="scientific">Pseudaquabacterium terrae</name>
    <dbReference type="NCBI Taxonomy" id="2732868"/>
    <lineage>
        <taxon>Bacteria</taxon>
        <taxon>Pseudomonadati</taxon>
        <taxon>Pseudomonadota</taxon>
        <taxon>Betaproteobacteria</taxon>
        <taxon>Burkholderiales</taxon>
        <taxon>Sphaerotilaceae</taxon>
        <taxon>Pseudaquabacterium</taxon>
    </lineage>
</organism>
<feature type="transmembrane region" description="Helical" evidence="1">
    <location>
        <begin position="43"/>
        <end position="61"/>
    </location>
</feature>
<evidence type="ECO:0000313" key="3">
    <source>
        <dbReference type="Proteomes" id="UP000737171"/>
    </source>
</evidence>
<keyword evidence="3" id="KW-1185">Reference proteome</keyword>